<gene>
    <name evidence="15" type="ORF">SpAn4DRAFT_3566</name>
</gene>
<evidence type="ECO:0000259" key="14">
    <source>
        <dbReference type="Pfam" id="PF00912"/>
    </source>
</evidence>
<comment type="catalytic activity">
    <reaction evidence="13">
        <text>[GlcNAc-(1-&gt;4)-Mur2Ac(oyl-L-Ala-gamma-D-Glu-L-Lys-D-Ala-D-Ala)](n)-di-trans,octa-cis-undecaprenyl diphosphate + beta-D-GlcNAc-(1-&gt;4)-Mur2Ac(oyl-L-Ala-gamma-D-Glu-L-Lys-D-Ala-D-Ala)-di-trans,octa-cis-undecaprenyl diphosphate = [GlcNAc-(1-&gt;4)-Mur2Ac(oyl-L-Ala-gamma-D-Glu-L-Lys-D-Ala-D-Ala)](n+1)-di-trans,octa-cis-undecaprenyl diphosphate + di-trans,octa-cis-undecaprenyl diphosphate + H(+)</text>
        <dbReference type="Rhea" id="RHEA:23708"/>
        <dbReference type="Rhea" id="RHEA-COMP:9602"/>
        <dbReference type="Rhea" id="RHEA-COMP:9603"/>
        <dbReference type="ChEBI" id="CHEBI:15378"/>
        <dbReference type="ChEBI" id="CHEBI:58405"/>
        <dbReference type="ChEBI" id="CHEBI:60033"/>
        <dbReference type="ChEBI" id="CHEBI:78435"/>
        <dbReference type="EC" id="2.4.99.28"/>
    </reaction>
</comment>
<accession>A0A0U1KW72</accession>
<dbReference type="PANTHER" id="PTHR32282:SF33">
    <property type="entry name" value="PEPTIDOGLYCAN GLYCOSYLTRANSFERASE"/>
    <property type="match status" value="1"/>
</dbReference>
<dbReference type="InterPro" id="IPR023346">
    <property type="entry name" value="Lysozyme-like_dom_sf"/>
</dbReference>
<evidence type="ECO:0000313" key="16">
    <source>
        <dbReference type="Proteomes" id="UP000049855"/>
    </source>
</evidence>
<sequence length="266" mass="29041">MKTRRIKISRLLALLVIVFLGAFLWAGGGSVLRSSIAKINPLPTAAPAAANTLSSISGTWERVRRVIFLKSAIDAKLDKKSYVRLSDTPLALQQAIIAVEDSRFYHHAGFDIEGILRATLVNVQTGSYIEGGSTITQQLVKNLFLSQERTLGRKVEEFVLAIDIEFRYSKEDILEMYLNTIYFGSGAYGIGEASTIYFGKPPFHLNLAECAMIAGLPNAPSITSPYVDFAAAKQRQAVVLAAMSRNSYIGPAQAQEAKLTPILLAK</sequence>
<evidence type="ECO:0000256" key="13">
    <source>
        <dbReference type="ARBA" id="ARBA00049902"/>
    </source>
</evidence>
<evidence type="ECO:0000256" key="6">
    <source>
        <dbReference type="ARBA" id="ARBA00022679"/>
    </source>
</evidence>
<dbReference type="GO" id="GO:0009002">
    <property type="term" value="F:serine-type D-Ala-D-Ala carboxypeptidase activity"/>
    <property type="evidence" value="ECO:0007669"/>
    <property type="project" value="UniProtKB-EC"/>
</dbReference>
<dbReference type="GO" id="GO:0071555">
    <property type="term" value="P:cell wall organization"/>
    <property type="evidence" value="ECO:0007669"/>
    <property type="project" value="UniProtKB-KW"/>
</dbReference>
<dbReference type="EMBL" id="CTRP01000005">
    <property type="protein sequence ID" value="CQR71700.1"/>
    <property type="molecule type" value="Genomic_DNA"/>
</dbReference>
<evidence type="ECO:0000256" key="2">
    <source>
        <dbReference type="ARBA" id="ARBA00007739"/>
    </source>
</evidence>
<dbReference type="Proteomes" id="UP000049855">
    <property type="component" value="Unassembled WGS sequence"/>
</dbReference>
<keyword evidence="9" id="KW-0573">Peptidoglycan synthesis</keyword>
<dbReference type="InterPro" id="IPR036950">
    <property type="entry name" value="PBP_transglycosylase"/>
</dbReference>
<dbReference type="InterPro" id="IPR050396">
    <property type="entry name" value="Glycosyltr_51/Transpeptidase"/>
</dbReference>
<dbReference type="GO" id="GO:0009252">
    <property type="term" value="P:peptidoglycan biosynthetic process"/>
    <property type="evidence" value="ECO:0007669"/>
    <property type="project" value="UniProtKB-KW"/>
</dbReference>
<name>A0A0U1KW72_9FIRM</name>
<dbReference type="GO" id="GO:0008360">
    <property type="term" value="P:regulation of cell shape"/>
    <property type="evidence" value="ECO:0007669"/>
    <property type="project" value="UniProtKB-KW"/>
</dbReference>
<comment type="similarity">
    <text evidence="2">In the N-terminal section; belongs to the glycosyltransferase 51 family.</text>
</comment>
<keyword evidence="7" id="KW-0378">Hydrolase</keyword>
<evidence type="ECO:0000256" key="8">
    <source>
        <dbReference type="ARBA" id="ARBA00022960"/>
    </source>
</evidence>
<keyword evidence="6 15" id="KW-0808">Transferase</keyword>
<keyword evidence="5 15" id="KW-0328">Glycosyltransferase</keyword>
<evidence type="ECO:0000256" key="4">
    <source>
        <dbReference type="ARBA" id="ARBA00022670"/>
    </source>
</evidence>
<evidence type="ECO:0000256" key="5">
    <source>
        <dbReference type="ARBA" id="ARBA00022676"/>
    </source>
</evidence>
<feature type="domain" description="Glycosyl transferase family 51" evidence="14">
    <location>
        <begin position="78"/>
        <end position="243"/>
    </location>
</feature>
<evidence type="ECO:0000313" key="15">
    <source>
        <dbReference type="EMBL" id="CQR71700.1"/>
    </source>
</evidence>
<dbReference type="PANTHER" id="PTHR32282">
    <property type="entry name" value="BINDING PROTEIN TRANSPEPTIDASE, PUTATIVE-RELATED"/>
    <property type="match status" value="1"/>
</dbReference>
<dbReference type="GO" id="GO:0006508">
    <property type="term" value="P:proteolysis"/>
    <property type="evidence" value="ECO:0007669"/>
    <property type="project" value="UniProtKB-KW"/>
</dbReference>
<dbReference type="GO" id="GO:0008955">
    <property type="term" value="F:peptidoglycan glycosyltransferase activity"/>
    <property type="evidence" value="ECO:0007669"/>
    <property type="project" value="UniProtKB-EC"/>
</dbReference>
<evidence type="ECO:0000256" key="7">
    <source>
        <dbReference type="ARBA" id="ARBA00022801"/>
    </source>
</evidence>
<evidence type="ECO:0000256" key="1">
    <source>
        <dbReference type="ARBA" id="ARBA00007090"/>
    </source>
</evidence>
<evidence type="ECO:0000256" key="9">
    <source>
        <dbReference type="ARBA" id="ARBA00022984"/>
    </source>
</evidence>
<evidence type="ECO:0000256" key="12">
    <source>
        <dbReference type="ARBA" id="ARBA00034000"/>
    </source>
</evidence>
<evidence type="ECO:0000256" key="3">
    <source>
        <dbReference type="ARBA" id="ARBA00022645"/>
    </source>
</evidence>
<dbReference type="Gene3D" id="1.10.3810.10">
    <property type="entry name" value="Biosynthetic peptidoglycan transglycosylase-like"/>
    <property type="match status" value="1"/>
</dbReference>
<keyword evidence="10" id="KW-0511">Multifunctional enzyme</keyword>
<dbReference type="Pfam" id="PF00912">
    <property type="entry name" value="Transgly"/>
    <property type="match status" value="1"/>
</dbReference>
<protein>
    <submittedName>
        <fullName evidence="15">Multimodular transpeptidase-transglycosylase</fullName>
        <ecNumber evidence="15">2.4.1.129</ecNumber>
    </submittedName>
</protein>
<dbReference type="InterPro" id="IPR001264">
    <property type="entry name" value="Glyco_trans_51"/>
</dbReference>
<comment type="catalytic activity">
    <reaction evidence="12">
        <text>Preferential cleavage: (Ac)2-L-Lys-D-Ala-|-D-Ala. Also transpeptidation of peptidyl-alanyl moieties that are N-acyl substituents of D-alanine.</text>
        <dbReference type="EC" id="3.4.16.4"/>
    </reaction>
</comment>
<keyword evidence="16" id="KW-1185">Reference proteome</keyword>
<proteinExistence type="inferred from homology"/>
<keyword evidence="8" id="KW-0133">Cell shape</keyword>
<reference evidence="16" key="1">
    <citation type="submission" date="2015-03" db="EMBL/GenBank/DDBJ databases">
        <authorList>
            <person name="Nijsse Bart"/>
        </authorList>
    </citation>
    <scope>NUCLEOTIDE SEQUENCE [LARGE SCALE GENOMIC DNA]</scope>
</reference>
<dbReference type="EC" id="2.4.1.129" evidence="15"/>
<evidence type="ECO:0000256" key="10">
    <source>
        <dbReference type="ARBA" id="ARBA00023268"/>
    </source>
</evidence>
<keyword evidence="11" id="KW-0961">Cell wall biogenesis/degradation</keyword>
<comment type="similarity">
    <text evidence="1">In the C-terminal section; belongs to the transpeptidase family.</text>
</comment>
<evidence type="ECO:0000256" key="11">
    <source>
        <dbReference type="ARBA" id="ARBA00023316"/>
    </source>
</evidence>
<keyword evidence="4" id="KW-0645">Protease</keyword>
<dbReference type="AlphaFoldDB" id="A0A0U1KW72"/>
<dbReference type="GO" id="GO:0030288">
    <property type="term" value="C:outer membrane-bounded periplasmic space"/>
    <property type="evidence" value="ECO:0007669"/>
    <property type="project" value="TreeGrafter"/>
</dbReference>
<dbReference type="FunFam" id="1.10.3810.10:FF:000001">
    <property type="entry name" value="Penicillin-binding protein 1A"/>
    <property type="match status" value="1"/>
</dbReference>
<organism evidence="15 16">
    <name type="scientific">Sporomusa ovata</name>
    <dbReference type="NCBI Taxonomy" id="2378"/>
    <lineage>
        <taxon>Bacteria</taxon>
        <taxon>Bacillati</taxon>
        <taxon>Bacillota</taxon>
        <taxon>Negativicutes</taxon>
        <taxon>Selenomonadales</taxon>
        <taxon>Sporomusaceae</taxon>
        <taxon>Sporomusa</taxon>
    </lineage>
</organism>
<dbReference type="SUPFAM" id="SSF53955">
    <property type="entry name" value="Lysozyme-like"/>
    <property type="match status" value="1"/>
</dbReference>
<keyword evidence="3" id="KW-0121">Carboxypeptidase</keyword>